<name>A0AAD7BL93_9AGAR</name>
<keyword evidence="3" id="KW-1185">Reference proteome</keyword>
<feature type="region of interest" description="Disordered" evidence="1">
    <location>
        <begin position="189"/>
        <end position="214"/>
    </location>
</feature>
<evidence type="ECO:0000256" key="1">
    <source>
        <dbReference type="SAM" id="MobiDB-lite"/>
    </source>
</evidence>
<gene>
    <name evidence="2" type="ORF">FB45DRAFT_869467</name>
</gene>
<dbReference type="Proteomes" id="UP001221142">
    <property type="component" value="Unassembled WGS sequence"/>
</dbReference>
<accession>A0AAD7BL93</accession>
<dbReference type="AlphaFoldDB" id="A0AAD7BL93"/>
<reference evidence="2" key="1">
    <citation type="submission" date="2023-03" db="EMBL/GenBank/DDBJ databases">
        <title>Massive genome expansion in bonnet fungi (Mycena s.s.) driven by repeated elements and novel gene families across ecological guilds.</title>
        <authorList>
            <consortium name="Lawrence Berkeley National Laboratory"/>
            <person name="Harder C.B."/>
            <person name="Miyauchi S."/>
            <person name="Viragh M."/>
            <person name="Kuo A."/>
            <person name="Thoen E."/>
            <person name="Andreopoulos B."/>
            <person name="Lu D."/>
            <person name="Skrede I."/>
            <person name="Drula E."/>
            <person name="Henrissat B."/>
            <person name="Morin E."/>
            <person name="Kohler A."/>
            <person name="Barry K."/>
            <person name="LaButti K."/>
            <person name="Morin E."/>
            <person name="Salamov A."/>
            <person name="Lipzen A."/>
            <person name="Mereny Z."/>
            <person name="Hegedus B."/>
            <person name="Baldrian P."/>
            <person name="Stursova M."/>
            <person name="Weitz H."/>
            <person name="Taylor A."/>
            <person name="Grigoriev I.V."/>
            <person name="Nagy L.G."/>
            <person name="Martin F."/>
            <person name="Kauserud H."/>
        </authorList>
    </citation>
    <scope>NUCLEOTIDE SEQUENCE</scope>
    <source>
        <strain evidence="2">9284</strain>
    </source>
</reference>
<dbReference type="EMBL" id="JARKIF010000013">
    <property type="protein sequence ID" value="KAJ7624556.1"/>
    <property type="molecule type" value="Genomic_DNA"/>
</dbReference>
<sequence>MARELCFWSAYMRCPSTRRRPILTGTAVEKMFWRATERDGIPGAGNRTTGATGTASSPRRIDSWGSISLLEIWRKRFSDGHAAYVWAIDAGIPDGSTTPYTPKAVGLPACWYCAKPWECDLNADDSDWGTSRLPAPVARHLDRLFPRLDSIRYASDASVDADDESSSRGLRCGARFGAMFLISRIGDAGRGSSRDRNPLISEQPSPSPSVLNPVPPSERMLYSDLIAFKTIFNPKACERSTLKRLPALTRVTLW</sequence>
<comment type="caution">
    <text evidence="2">The sequence shown here is derived from an EMBL/GenBank/DDBJ whole genome shotgun (WGS) entry which is preliminary data.</text>
</comment>
<evidence type="ECO:0000313" key="2">
    <source>
        <dbReference type="EMBL" id="KAJ7624556.1"/>
    </source>
</evidence>
<protein>
    <submittedName>
        <fullName evidence="2">Uncharacterized protein</fullName>
    </submittedName>
</protein>
<proteinExistence type="predicted"/>
<evidence type="ECO:0000313" key="3">
    <source>
        <dbReference type="Proteomes" id="UP001221142"/>
    </source>
</evidence>
<feature type="region of interest" description="Disordered" evidence="1">
    <location>
        <begin position="39"/>
        <end position="58"/>
    </location>
</feature>
<feature type="compositionally biased region" description="Low complexity" evidence="1">
    <location>
        <begin position="44"/>
        <end position="55"/>
    </location>
</feature>
<organism evidence="2 3">
    <name type="scientific">Roridomyces roridus</name>
    <dbReference type="NCBI Taxonomy" id="1738132"/>
    <lineage>
        <taxon>Eukaryota</taxon>
        <taxon>Fungi</taxon>
        <taxon>Dikarya</taxon>
        <taxon>Basidiomycota</taxon>
        <taxon>Agaricomycotina</taxon>
        <taxon>Agaricomycetes</taxon>
        <taxon>Agaricomycetidae</taxon>
        <taxon>Agaricales</taxon>
        <taxon>Marasmiineae</taxon>
        <taxon>Mycenaceae</taxon>
        <taxon>Roridomyces</taxon>
    </lineage>
</organism>